<keyword evidence="3" id="KW-1185">Reference proteome</keyword>
<dbReference type="SUPFAM" id="SSF56601">
    <property type="entry name" value="beta-lactamase/transpeptidase-like"/>
    <property type="match status" value="1"/>
</dbReference>
<dbReference type="Gene3D" id="3.40.710.10">
    <property type="entry name" value="DD-peptidase/beta-lactamase superfamily"/>
    <property type="match status" value="1"/>
</dbReference>
<dbReference type="InterPro" id="IPR045155">
    <property type="entry name" value="Beta-lactam_cat"/>
</dbReference>
<dbReference type="Proteomes" id="UP000675781">
    <property type="component" value="Unassembled WGS sequence"/>
</dbReference>
<comment type="caution">
    <text evidence="2">The sequence shown here is derived from an EMBL/GenBank/DDBJ whole genome shotgun (WGS) entry which is preliminary data.</text>
</comment>
<feature type="domain" description="Beta-lactamase class A catalytic" evidence="1">
    <location>
        <begin position="63"/>
        <end position="206"/>
    </location>
</feature>
<evidence type="ECO:0000313" key="2">
    <source>
        <dbReference type="EMBL" id="MBR7836058.1"/>
    </source>
</evidence>
<organism evidence="2 3">
    <name type="scientific">Actinospica durhamensis</name>
    <dbReference type="NCBI Taxonomy" id="1508375"/>
    <lineage>
        <taxon>Bacteria</taxon>
        <taxon>Bacillati</taxon>
        <taxon>Actinomycetota</taxon>
        <taxon>Actinomycetes</taxon>
        <taxon>Catenulisporales</taxon>
        <taxon>Actinospicaceae</taxon>
        <taxon>Actinospica</taxon>
    </lineage>
</organism>
<dbReference type="InterPro" id="IPR012338">
    <property type="entry name" value="Beta-lactam/transpept-like"/>
</dbReference>
<keyword evidence="2" id="KW-0378">Hydrolase</keyword>
<dbReference type="AlphaFoldDB" id="A0A941ET89"/>
<sequence>MAGTVSADDKNVSVAVEDLSSGTTAGYNVTDDYVTASIVKLDILSTLLYDHQKDGTSMTSDERDLATKMIENSDNDAASALYDDVGGSSAIEPANRVFGLTDTEVDDSAFGDTTTTATDQVKLLRQVFTSDSVLTSANRSYIQNLMSHVETDQRWGVSAAADDTSSSADDYMLKNGWLPRSATDLWEINSIGEVQHDGHTYLVAVLSAQNSSMDSGIDVIQKVAKEAVDALG</sequence>
<name>A0A941ET89_9ACTN</name>
<dbReference type="GO" id="GO:0008800">
    <property type="term" value="F:beta-lactamase activity"/>
    <property type="evidence" value="ECO:0007669"/>
    <property type="project" value="InterPro"/>
</dbReference>
<dbReference type="PANTHER" id="PTHR35333">
    <property type="entry name" value="BETA-LACTAMASE"/>
    <property type="match status" value="1"/>
</dbReference>
<dbReference type="Pfam" id="PF13354">
    <property type="entry name" value="Beta-lactamase2"/>
    <property type="match status" value="1"/>
</dbReference>
<dbReference type="RefSeq" id="WP_212530546.1">
    <property type="nucleotide sequence ID" value="NZ_JAGSOG010000122.1"/>
</dbReference>
<accession>A0A941ET89</accession>
<evidence type="ECO:0000313" key="3">
    <source>
        <dbReference type="Proteomes" id="UP000675781"/>
    </source>
</evidence>
<gene>
    <name evidence="2" type="ORF">KDL01_22470</name>
</gene>
<dbReference type="GO" id="GO:0046677">
    <property type="term" value="P:response to antibiotic"/>
    <property type="evidence" value="ECO:0007669"/>
    <property type="project" value="InterPro"/>
</dbReference>
<evidence type="ECO:0000259" key="1">
    <source>
        <dbReference type="Pfam" id="PF13354"/>
    </source>
</evidence>
<dbReference type="InterPro" id="IPR000871">
    <property type="entry name" value="Beta-lactam_class-A"/>
</dbReference>
<protein>
    <submittedName>
        <fullName evidence="2">Serine hydrolase</fullName>
    </submittedName>
</protein>
<reference evidence="2" key="1">
    <citation type="submission" date="2021-04" db="EMBL/GenBank/DDBJ databases">
        <title>Genome based classification of Actinospica acidithermotolerans sp. nov., an actinobacterium isolated from an Indonesian hot spring.</title>
        <authorList>
            <person name="Kusuma A.B."/>
            <person name="Putra K.E."/>
            <person name="Nafisah S."/>
            <person name="Loh J."/>
            <person name="Nouioui I."/>
            <person name="Goodfellow M."/>
        </authorList>
    </citation>
    <scope>NUCLEOTIDE SEQUENCE</scope>
    <source>
        <strain evidence="2">CSCA 57</strain>
    </source>
</reference>
<dbReference type="GO" id="GO:0030655">
    <property type="term" value="P:beta-lactam antibiotic catabolic process"/>
    <property type="evidence" value="ECO:0007669"/>
    <property type="project" value="InterPro"/>
</dbReference>
<proteinExistence type="predicted"/>
<dbReference type="EMBL" id="JAGSOG010000122">
    <property type="protein sequence ID" value="MBR7836058.1"/>
    <property type="molecule type" value="Genomic_DNA"/>
</dbReference>
<dbReference type="PANTHER" id="PTHR35333:SF3">
    <property type="entry name" value="BETA-LACTAMASE-TYPE TRANSPEPTIDASE FOLD CONTAINING PROTEIN"/>
    <property type="match status" value="1"/>
</dbReference>